<reference evidence="2 3" key="1">
    <citation type="submission" date="2024-01" db="EMBL/GenBank/DDBJ databases">
        <title>The complete chloroplast genome sequence of Lithospermum erythrorhizon: insights into the phylogenetic relationship among Boraginaceae species and the maternal lineages of purple gromwells.</title>
        <authorList>
            <person name="Okada T."/>
            <person name="Watanabe K."/>
        </authorList>
    </citation>
    <scope>NUCLEOTIDE SEQUENCE [LARGE SCALE GENOMIC DNA]</scope>
</reference>
<feature type="transmembrane region" description="Helical" evidence="1">
    <location>
        <begin position="129"/>
        <end position="149"/>
    </location>
</feature>
<organism evidence="2 3">
    <name type="scientific">Lithospermum erythrorhizon</name>
    <name type="common">Purple gromwell</name>
    <name type="synonym">Lithospermum officinale var. erythrorhizon</name>
    <dbReference type="NCBI Taxonomy" id="34254"/>
    <lineage>
        <taxon>Eukaryota</taxon>
        <taxon>Viridiplantae</taxon>
        <taxon>Streptophyta</taxon>
        <taxon>Embryophyta</taxon>
        <taxon>Tracheophyta</taxon>
        <taxon>Spermatophyta</taxon>
        <taxon>Magnoliopsida</taxon>
        <taxon>eudicotyledons</taxon>
        <taxon>Gunneridae</taxon>
        <taxon>Pentapetalae</taxon>
        <taxon>asterids</taxon>
        <taxon>lamiids</taxon>
        <taxon>Boraginales</taxon>
        <taxon>Boraginaceae</taxon>
        <taxon>Boraginoideae</taxon>
        <taxon>Lithospermeae</taxon>
        <taxon>Lithospermum</taxon>
    </lineage>
</organism>
<protein>
    <submittedName>
        <fullName evidence="2">Uncharacterized protein</fullName>
    </submittedName>
</protein>
<evidence type="ECO:0000313" key="2">
    <source>
        <dbReference type="EMBL" id="GAA0170838.1"/>
    </source>
</evidence>
<dbReference type="AlphaFoldDB" id="A0AAV3R7H6"/>
<dbReference type="Proteomes" id="UP001454036">
    <property type="component" value="Unassembled WGS sequence"/>
</dbReference>
<feature type="transmembrane region" description="Helical" evidence="1">
    <location>
        <begin position="37"/>
        <end position="55"/>
    </location>
</feature>
<gene>
    <name evidence="2" type="ORF">LIER_41030</name>
</gene>
<feature type="transmembrane region" description="Helical" evidence="1">
    <location>
        <begin position="105"/>
        <end position="123"/>
    </location>
</feature>
<evidence type="ECO:0000256" key="1">
    <source>
        <dbReference type="SAM" id="Phobius"/>
    </source>
</evidence>
<proteinExistence type="predicted"/>
<evidence type="ECO:0000313" key="3">
    <source>
        <dbReference type="Proteomes" id="UP001454036"/>
    </source>
</evidence>
<accession>A0AAV3R7H6</accession>
<comment type="caution">
    <text evidence="2">The sequence shown here is derived from an EMBL/GenBank/DDBJ whole genome shotgun (WGS) entry which is preliminary data.</text>
</comment>
<dbReference type="EMBL" id="BAABME010024769">
    <property type="protein sequence ID" value="GAA0170838.1"/>
    <property type="molecule type" value="Genomic_DNA"/>
</dbReference>
<keyword evidence="1" id="KW-0472">Membrane</keyword>
<feature type="transmembrane region" description="Helical" evidence="1">
    <location>
        <begin position="6"/>
        <end position="30"/>
    </location>
</feature>
<keyword evidence="1" id="KW-0812">Transmembrane</keyword>
<keyword evidence="1" id="KW-1133">Transmembrane helix</keyword>
<name>A0AAV3R7H6_LITER</name>
<keyword evidence="3" id="KW-1185">Reference proteome</keyword>
<sequence>MPILKLAVPSCISVCLEWWWYELILLAGLIPYRATKAVGTMGILVQATTLVYMGIPVQATALVYLFPSSLSMALSGYVNSGTACRRLWGVERQLKADFGRQDKSGIFYFVGPPVAIVLCFVMEVVFLGFWYGLLAAQIVCAVLMIGTLVNTEWEVEGERARELLGVEDEDNEVLQET</sequence>